<reference evidence="3" key="1">
    <citation type="journal article" date="2020" name="Stud. Mycol.">
        <title>101 Dothideomycetes genomes: a test case for predicting lifestyles and emergence of pathogens.</title>
        <authorList>
            <person name="Haridas S."/>
            <person name="Albert R."/>
            <person name="Binder M."/>
            <person name="Bloem J."/>
            <person name="Labutti K."/>
            <person name="Salamov A."/>
            <person name="Andreopoulos B."/>
            <person name="Baker S."/>
            <person name="Barry K."/>
            <person name="Bills G."/>
            <person name="Bluhm B."/>
            <person name="Cannon C."/>
            <person name="Castanera R."/>
            <person name="Culley D."/>
            <person name="Daum C."/>
            <person name="Ezra D."/>
            <person name="Gonzalez J."/>
            <person name="Henrissat B."/>
            <person name="Kuo A."/>
            <person name="Liang C."/>
            <person name="Lipzen A."/>
            <person name="Lutzoni F."/>
            <person name="Magnuson J."/>
            <person name="Mondo S."/>
            <person name="Nolan M."/>
            <person name="Ohm R."/>
            <person name="Pangilinan J."/>
            <person name="Park H.-J."/>
            <person name="Ramirez L."/>
            <person name="Alfaro M."/>
            <person name="Sun H."/>
            <person name="Tritt A."/>
            <person name="Yoshinaga Y."/>
            <person name="Zwiers L.-H."/>
            <person name="Turgeon B."/>
            <person name="Goodwin S."/>
            <person name="Spatafora J."/>
            <person name="Crous P."/>
            <person name="Grigoriev I."/>
        </authorList>
    </citation>
    <scope>NUCLEOTIDE SEQUENCE</scope>
    <source>
        <strain evidence="3">CBS 207.26</strain>
    </source>
</reference>
<dbReference type="Proteomes" id="UP000800200">
    <property type="component" value="Unassembled WGS sequence"/>
</dbReference>
<evidence type="ECO:0000313" key="4">
    <source>
        <dbReference type="Proteomes" id="UP000800200"/>
    </source>
</evidence>
<keyword evidence="1" id="KW-0560">Oxidoreductase</keyword>
<dbReference type="EMBL" id="ML994621">
    <property type="protein sequence ID" value="KAF2189237.1"/>
    <property type="molecule type" value="Genomic_DNA"/>
</dbReference>
<name>A0A6A6EB77_9PEZI</name>
<comment type="similarity">
    <text evidence="2">Belongs to the asaB hydroxylase/desaturase family.</text>
</comment>
<evidence type="ECO:0000256" key="1">
    <source>
        <dbReference type="ARBA" id="ARBA00023002"/>
    </source>
</evidence>
<protein>
    <recommendedName>
        <fullName evidence="5">Methyltransferase</fullName>
    </recommendedName>
</protein>
<dbReference type="AlphaFoldDB" id="A0A6A6EB77"/>
<evidence type="ECO:0000256" key="2">
    <source>
        <dbReference type="ARBA" id="ARBA00023604"/>
    </source>
</evidence>
<gene>
    <name evidence="3" type="ORF">K469DRAFT_683670</name>
</gene>
<accession>A0A6A6EB77</accession>
<proteinExistence type="inferred from homology"/>
<dbReference type="GO" id="GO:0016491">
    <property type="term" value="F:oxidoreductase activity"/>
    <property type="evidence" value="ECO:0007669"/>
    <property type="project" value="UniProtKB-KW"/>
</dbReference>
<dbReference type="PANTHER" id="PTHR34598">
    <property type="entry name" value="BLL6449 PROTEIN"/>
    <property type="match status" value="1"/>
</dbReference>
<dbReference type="PANTHER" id="PTHR34598:SF3">
    <property type="entry name" value="OXIDOREDUCTASE AN1597"/>
    <property type="match status" value="1"/>
</dbReference>
<organism evidence="3 4">
    <name type="scientific">Zopfia rhizophila CBS 207.26</name>
    <dbReference type="NCBI Taxonomy" id="1314779"/>
    <lineage>
        <taxon>Eukaryota</taxon>
        <taxon>Fungi</taxon>
        <taxon>Dikarya</taxon>
        <taxon>Ascomycota</taxon>
        <taxon>Pezizomycotina</taxon>
        <taxon>Dothideomycetes</taxon>
        <taxon>Dothideomycetes incertae sedis</taxon>
        <taxon>Zopfiaceae</taxon>
        <taxon>Zopfia</taxon>
    </lineage>
</organism>
<sequence>MSSTSRDVKSSIYFLSRDRLYETVKPYSLRFAPERIPQTNLKPEKHSVYIRDLREASKEEKIDFNSCGFGVLHMDSSLTYKDFFCRDIVESIYYFEVEEMLKAVFNAKSVYVLDHALRIRHGQFPTSTGENYDYEQPTSLAHVDFTRDSARDASCQFLDLEAKSLLDASWKCVNVWKPLKGPVRDWPLALCSVTSMDFEKDSIPGDVVSQCGPIEDIHIHYNPTQKWYYLSDQEPSELLIFRSSDSEGNLGAPHASFPLPRSMSDETPRESIDLRAFLFF</sequence>
<evidence type="ECO:0008006" key="5">
    <source>
        <dbReference type="Google" id="ProtNLM"/>
    </source>
</evidence>
<dbReference type="InterPro" id="IPR044053">
    <property type="entry name" value="AsaB-like"/>
</dbReference>
<keyword evidence="4" id="KW-1185">Reference proteome</keyword>
<evidence type="ECO:0000313" key="3">
    <source>
        <dbReference type="EMBL" id="KAF2189237.1"/>
    </source>
</evidence>
<dbReference type="OrthoDB" id="412788at2759"/>
<dbReference type="NCBIfam" id="NF041278">
    <property type="entry name" value="CmcJ_NvfI_EfuI"/>
    <property type="match status" value="1"/>
</dbReference>